<proteinExistence type="predicted"/>
<keyword evidence="1" id="KW-0732">Signal</keyword>
<dbReference type="SUPFAM" id="SSF50405">
    <property type="entry name" value="Actin-crosslinking proteins"/>
    <property type="match status" value="1"/>
</dbReference>
<evidence type="ECO:0000313" key="2">
    <source>
        <dbReference type="EMBL" id="GMR39155.1"/>
    </source>
</evidence>
<sequence>SQMFLSRSTILPLLVMGIVGITKAAVPDEILGQRTIKSYFGTFLHAVEYPPGGLGGPPNFYAGHADLADGPPTDRWVRWTIEKKDGKAVMRMNGVYNTNLFVSASHLNTIKLQPEAAAWEMWWAVKNTNGSWSFQGDHGHWLTARADKSVWQEPTSETAPGLYEQFELKECS</sequence>
<dbReference type="PANTHER" id="PTHR33351:SF1">
    <property type="entry name" value="IG-LIKE DOMAIN-CONTAINING PROTEIN-RELATED"/>
    <property type="match status" value="1"/>
</dbReference>
<dbReference type="InterPro" id="IPR052883">
    <property type="entry name" value="Hisactophilin"/>
</dbReference>
<dbReference type="AlphaFoldDB" id="A0AAN5CC65"/>
<dbReference type="EMBL" id="BTRK01000002">
    <property type="protein sequence ID" value="GMR39155.1"/>
    <property type="molecule type" value="Genomic_DNA"/>
</dbReference>
<name>A0AAN5CC65_9BILA</name>
<accession>A0AAN5CC65</accession>
<keyword evidence="3" id="KW-1185">Reference proteome</keyword>
<comment type="caution">
    <text evidence="2">The sequence shown here is derived from an EMBL/GenBank/DDBJ whole genome shotgun (WGS) entry which is preliminary data.</text>
</comment>
<feature type="non-terminal residue" evidence="2">
    <location>
        <position position="1"/>
    </location>
</feature>
<dbReference type="Gene3D" id="2.80.10.50">
    <property type="match status" value="1"/>
</dbReference>
<dbReference type="GO" id="GO:0030041">
    <property type="term" value="P:actin filament polymerization"/>
    <property type="evidence" value="ECO:0007669"/>
    <property type="project" value="TreeGrafter"/>
</dbReference>
<feature type="signal peptide" evidence="1">
    <location>
        <begin position="1"/>
        <end position="24"/>
    </location>
</feature>
<gene>
    <name evidence="2" type="ORF">PMAYCL1PPCAC_09350</name>
</gene>
<dbReference type="GO" id="GO:0015629">
    <property type="term" value="C:actin cytoskeleton"/>
    <property type="evidence" value="ECO:0007669"/>
    <property type="project" value="TreeGrafter"/>
</dbReference>
<evidence type="ECO:0000313" key="3">
    <source>
        <dbReference type="Proteomes" id="UP001328107"/>
    </source>
</evidence>
<feature type="chain" id="PRO_5043009274" evidence="1">
    <location>
        <begin position="25"/>
        <end position="172"/>
    </location>
</feature>
<organism evidence="2 3">
    <name type="scientific">Pristionchus mayeri</name>
    <dbReference type="NCBI Taxonomy" id="1317129"/>
    <lineage>
        <taxon>Eukaryota</taxon>
        <taxon>Metazoa</taxon>
        <taxon>Ecdysozoa</taxon>
        <taxon>Nematoda</taxon>
        <taxon>Chromadorea</taxon>
        <taxon>Rhabditida</taxon>
        <taxon>Rhabditina</taxon>
        <taxon>Diplogasteromorpha</taxon>
        <taxon>Diplogasteroidea</taxon>
        <taxon>Neodiplogasteridae</taxon>
        <taxon>Pristionchus</taxon>
    </lineage>
</organism>
<dbReference type="InterPro" id="IPR008999">
    <property type="entry name" value="Actin-crosslinking"/>
</dbReference>
<dbReference type="Proteomes" id="UP001328107">
    <property type="component" value="Unassembled WGS sequence"/>
</dbReference>
<dbReference type="PANTHER" id="PTHR33351">
    <property type="entry name" value="HISACTOPHILIN-1-RELATED"/>
    <property type="match status" value="1"/>
</dbReference>
<dbReference type="CDD" id="cd00257">
    <property type="entry name" value="beta-trefoil_FSCN-like"/>
    <property type="match status" value="1"/>
</dbReference>
<reference evidence="3" key="1">
    <citation type="submission" date="2022-10" db="EMBL/GenBank/DDBJ databases">
        <title>Genome assembly of Pristionchus species.</title>
        <authorList>
            <person name="Yoshida K."/>
            <person name="Sommer R.J."/>
        </authorList>
    </citation>
    <scope>NUCLEOTIDE SEQUENCE [LARGE SCALE GENOMIC DNA]</scope>
    <source>
        <strain evidence="3">RS5460</strain>
    </source>
</reference>
<evidence type="ECO:0000256" key="1">
    <source>
        <dbReference type="SAM" id="SignalP"/>
    </source>
</evidence>
<protein>
    <submittedName>
        <fullName evidence="2">Uncharacterized protein</fullName>
    </submittedName>
</protein>
<dbReference type="GO" id="GO:0051015">
    <property type="term" value="F:actin filament binding"/>
    <property type="evidence" value="ECO:0007669"/>
    <property type="project" value="TreeGrafter"/>
</dbReference>